<evidence type="ECO:0000259" key="14">
    <source>
        <dbReference type="PROSITE" id="PS50873"/>
    </source>
</evidence>
<dbReference type="GO" id="GO:0042744">
    <property type="term" value="P:hydrogen peroxide catabolic process"/>
    <property type="evidence" value="ECO:0007669"/>
    <property type="project" value="TreeGrafter"/>
</dbReference>
<evidence type="ECO:0000256" key="8">
    <source>
        <dbReference type="PIRSR" id="PIRSR601621-1"/>
    </source>
</evidence>
<evidence type="ECO:0000256" key="11">
    <source>
        <dbReference type="PIRSR" id="PIRSR601621-4"/>
    </source>
</evidence>
<comment type="cofactor">
    <cofactor evidence="9">
        <name>heme b</name>
        <dbReference type="ChEBI" id="CHEBI:60344"/>
    </cofactor>
    <text evidence="9">Binds 1 heme b (iron(II)-protoporphyrin IX) group per subunit.</text>
</comment>
<accession>A0A9P4U3F3</accession>
<dbReference type="PROSITE" id="PS00436">
    <property type="entry name" value="PEROXIDASE_2"/>
    <property type="match status" value="1"/>
</dbReference>
<dbReference type="GO" id="GO:0000302">
    <property type="term" value="P:response to reactive oxygen species"/>
    <property type="evidence" value="ECO:0007669"/>
    <property type="project" value="TreeGrafter"/>
</dbReference>
<evidence type="ECO:0000256" key="6">
    <source>
        <dbReference type="ARBA" id="ARBA00023004"/>
    </source>
</evidence>
<keyword evidence="9 12" id="KW-0106">Calcium</keyword>
<feature type="signal peptide" evidence="12">
    <location>
        <begin position="1"/>
        <end position="18"/>
    </location>
</feature>
<dbReference type="EC" id="1.11.1.-" evidence="12"/>
<dbReference type="InterPro" id="IPR001621">
    <property type="entry name" value="Ligninase"/>
</dbReference>
<feature type="region of interest" description="Disordered" evidence="13">
    <location>
        <begin position="92"/>
        <end position="158"/>
    </location>
</feature>
<reference evidence="15" key="1">
    <citation type="journal article" date="2020" name="Stud. Mycol.">
        <title>101 Dothideomycetes genomes: a test case for predicting lifestyles and emergence of pathogens.</title>
        <authorList>
            <person name="Haridas S."/>
            <person name="Albert R."/>
            <person name="Binder M."/>
            <person name="Bloem J."/>
            <person name="Labutti K."/>
            <person name="Salamov A."/>
            <person name="Andreopoulos B."/>
            <person name="Baker S."/>
            <person name="Barry K."/>
            <person name="Bills G."/>
            <person name="Bluhm B."/>
            <person name="Cannon C."/>
            <person name="Castanera R."/>
            <person name="Culley D."/>
            <person name="Daum C."/>
            <person name="Ezra D."/>
            <person name="Gonzalez J."/>
            <person name="Henrissat B."/>
            <person name="Kuo A."/>
            <person name="Liang C."/>
            <person name="Lipzen A."/>
            <person name="Lutzoni F."/>
            <person name="Magnuson J."/>
            <person name="Mondo S."/>
            <person name="Nolan M."/>
            <person name="Ohm R."/>
            <person name="Pangilinan J."/>
            <person name="Park H.-J."/>
            <person name="Ramirez L."/>
            <person name="Alfaro M."/>
            <person name="Sun H."/>
            <person name="Tritt A."/>
            <person name="Yoshinaga Y."/>
            <person name="Zwiers L.-H."/>
            <person name="Turgeon B."/>
            <person name="Goodwin S."/>
            <person name="Spatafora J."/>
            <person name="Crous P."/>
            <person name="Grigoriev I."/>
        </authorList>
    </citation>
    <scope>NUCLEOTIDE SEQUENCE</scope>
    <source>
        <strain evidence="15">CBS 130266</strain>
    </source>
</reference>
<feature type="region of interest" description="Disordered" evidence="13">
    <location>
        <begin position="21"/>
        <end position="49"/>
    </location>
</feature>
<evidence type="ECO:0000256" key="10">
    <source>
        <dbReference type="PIRSR" id="PIRSR601621-3"/>
    </source>
</evidence>
<keyword evidence="2 12" id="KW-0575">Peroxidase</keyword>
<feature type="binding site" evidence="9">
    <location>
        <position position="209"/>
    </location>
    <ligand>
        <name>Ca(2+)</name>
        <dbReference type="ChEBI" id="CHEBI:29108"/>
        <label>1</label>
    </ligand>
</feature>
<feature type="compositionally biased region" description="Pro residues" evidence="13">
    <location>
        <begin position="142"/>
        <end position="152"/>
    </location>
</feature>
<keyword evidence="12" id="KW-0732">Signal</keyword>
<feature type="compositionally biased region" description="Pro residues" evidence="13">
    <location>
        <begin position="107"/>
        <end position="122"/>
    </location>
</feature>
<keyword evidence="3 9" id="KW-0349">Heme</keyword>
<evidence type="ECO:0000256" key="12">
    <source>
        <dbReference type="RuleBase" id="RU363051"/>
    </source>
</evidence>
<dbReference type="PRINTS" id="PR00458">
    <property type="entry name" value="PEROXIDASE"/>
</dbReference>
<dbReference type="GO" id="GO:0020037">
    <property type="term" value="F:heme binding"/>
    <property type="evidence" value="ECO:0007669"/>
    <property type="project" value="UniProtKB-UniRule"/>
</dbReference>
<feature type="binding site" evidence="9">
    <location>
        <position position="338"/>
    </location>
    <ligand>
        <name>Ca(2+)</name>
        <dbReference type="ChEBI" id="CHEBI:29108"/>
        <label>2</label>
    </ligand>
</feature>
<proteinExistence type="inferred from homology"/>
<dbReference type="PANTHER" id="PTHR31356:SF66">
    <property type="entry name" value="CATALASE-PEROXIDASE"/>
    <property type="match status" value="1"/>
</dbReference>
<evidence type="ECO:0000313" key="15">
    <source>
        <dbReference type="EMBL" id="KAF2435875.1"/>
    </source>
</evidence>
<feature type="site" description="Transition state stabilizer" evidence="10">
    <location>
        <position position="187"/>
    </location>
</feature>
<evidence type="ECO:0000256" key="5">
    <source>
        <dbReference type="ARBA" id="ARBA00023002"/>
    </source>
</evidence>
<feature type="compositionally biased region" description="Low complexity" evidence="13">
    <location>
        <begin position="34"/>
        <end position="49"/>
    </location>
</feature>
<dbReference type="GO" id="GO:0034599">
    <property type="term" value="P:cellular response to oxidative stress"/>
    <property type="evidence" value="ECO:0007669"/>
    <property type="project" value="InterPro"/>
</dbReference>
<dbReference type="GO" id="GO:0046872">
    <property type="term" value="F:metal ion binding"/>
    <property type="evidence" value="ECO:0007669"/>
    <property type="project" value="UniProtKB-UniRule"/>
</dbReference>
<keyword evidence="16" id="KW-1185">Reference proteome</keyword>
<feature type="binding site" evidence="9">
    <location>
        <position position="192"/>
    </location>
    <ligand>
        <name>Ca(2+)</name>
        <dbReference type="ChEBI" id="CHEBI:29108"/>
        <label>1</label>
    </ligand>
</feature>
<evidence type="ECO:0000256" key="2">
    <source>
        <dbReference type="ARBA" id="ARBA00022559"/>
    </source>
</evidence>
<dbReference type="InterPro" id="IPR002016">
    <property type="entry name" value="Haem_peroxidase"/>
</dbReference>
<protein>
    <recommendedName>
        <fullName evidence="12">Peroxidase</fullName>
        <ecNumber evidence="12">1.11.1.-</ecNumber>
    </recommendedName>
</protein>
<dbReference type="InterPro" id="IPR010255">
    <property type="entry name" value="Haem_peroxidase_sf"/>
</dbReference>
<dbReference type="OrthoDB" id="2113341at2759"/>
<feature type="disulfide bond" evidence="11">
    <location>
        <begin position="178"/>
        <end position="258"/>
    </location>
</feature>
<dbReference type="Gene3D" id="1.10.520.10">
    <property type="match status" value="1"/>
</dbReference>
<dbReference type="InterPro" id="IPR019794">
    <property type="entry name" value="Peroxidases_AS"/>
</dbReference>
<evidence type="ECO:0000256" key="3">
    <source>
        <dbReference type="ARBA" id="ARBA00022617"/>
    </source>
</evidence>
<feature type="active site" description="Proton acceptor" evidence="8">
    <location>
        <position position="191"/>
    </location>
</feature>
<keyword evidence="5 12" id="KW-0560">Oxidoreductase</keyword>
<dbReference type="GO" id="GO:0004601">
    <property type="term" value="F:peroxidase activity"/>
    <property type="evidence" value="ECO:0007669"/>
    <property type="project" value="UniProtKB-KW"/>
</dbReference>
<dbReference type="PANTHER" id="PTHR31356">
    <property type="entry name" value="THYLAKOID LUMENAL 29 KDA PROTEIN, CHLOROPLASTIC-RELATED"/>
    <property type="match status" value="1"/>
</dbReference>
<evidence type="ECO:0000256" key="9">
    <source>
        <dbReference type="PIRSR" id="PIRSR601621-2"/>
    </source>
</evidence>
<evidence type="ECO:0000256" key="1">
    <source>
        <dbReference type="ARBA" id="ARBA00006089"/>
    </source>
</evidence>
<feature type="binding site" evidence="9">
    <location>
        <position position="331"/>
    </location>
    <ligand>
        <name>Ca(2+)</name>
        <dbReference type="ChEBI" id="CHEBI:29108"/>
        <label>2</label>
    </ligand>
</feature>
<dbReference type="SUPFAM" id="SSF48113">
    <property type="entry name" value="Heme-dependent peroxidases"/>
    <property type="match status" value="1"/>
</dbReference>
<comment type="cofactor">
    <cofactor evidence="9 12">
        <name>Ca(2+)</name>
        <dbReference type="ChEBI" id="CHEBI:29108"/>
    </cofactor>
    <text evidence="9 12">Binds 2 calcium ions per subunit.</text>
</comment>
<evidence type="ECO:0000256" key="7">
    <source>
        <dbReference type="ARBA" id="ARBA00023180"/>
    </source>
</evidence>
<comment type="similarity">
    <text evidence="1 12">Belongs to the peroxidase family. Ligninase subfamily.</text>
</comment>
<sequence length="425" mass="43724">MHSANLLAVLLASTSAQAASSLSNFDRPNLSRRQATTPTPPQAGAANANGYIAPPAAPLLAPPAILASMAAGVAGAAASAVTAAVPGAPPGFPPGPPPGVPAIIPGVPEPAPSPGAAPPGVSPDPNAADPNAEENKRKPRPGKPPGGPPGGPPQGKCPAVWTEVSKELSKQFMESGQCNDLARGAIRAAFHDCGAWEMGLGKTAGCDGSLILAKEEITRQENSGLVDIIPKLAAIGKKFDVGMADFIQFAGASAVKICPLGPTVQTWVGRKDSSTPNPENLLPNPRSDGDTLVQLFQNKGINPAELVALIGAHTSAKQMAFDPSKAGAPLDSSPGVWDVKFYGETIKKQAPFTLPSDIELSKQKDSAPVFKSFVNNQMGWGAAFAPAMTKLGLLGVEKEGLIDCTYALPTGAQGYRRAAVKRRWW</sequence>
<name>A0A9P4U3F3_9PEZI</name>
<dbReference type="PRINTS" id="PR00462">
    <property type="entry name" value="LIGNINASE"/>
</dbReference>
<feature type="binding site" evidence="9">
    <location>
        <position position="314"/>
    </location>
    <ligand>
        <name>Ca(2+)</name>
        <dbReference type="ChEBI" id="CHEBI:29108"/>
        <label>2</label>
    </ligand>
</feature>
<feature type="chain" id="PRO_5040541002" description="Peroxidase" evidence="12">
    <location>
        <begin position="19"/>
        <end position="425"/>
    </location>
</feature>
<evidence type="ECO:0000256" key="13">
    <source>
        <dbReference type="SAM" id="MobiDB-lite"/>
    </source>
</evidence>
<dbReference type="Proteomes" id="UP000800235">
    <property type="component" value="Unassembled WGS sequence"/>
</dbReference>
<dbReference type="InterPro" id="IPR044831">
    <property type="entry name" value="Ccp1-like"/>
</dbReference>
<feature type="binding site" evidence="9">
    <location>
        <position position="207"/>
    </location>
    <ligand>
        <name>Ca(2+)</name>
        <dbReference type="ChEBI" id="CHEBI:29108"/>
        <label>1</label>
    </ligand>
</feature>
<keyword evidence="6 9" id="KW-0408">Iron</keyword>
<evidence type="ECO:0000256" key="4">
    <source>
        <dbReference type="ARBA" id="ARBA00022723"/>
    </source>
</evidence>
<dbReference type="AlphaFoldDB" id="A0A9P4U3F3"/>
<organism evidence="15 16">
    <name type="scientific">Tothia fuscella</name>
    <dbReference type="NCBI Taxonomy" id="1048955"/>
    <lineage>
        <taxon>Eukaryota</taxon>
        <taxon>Fungi</taxon>
        <taxon>Dikarya</taxon>
        <taxon>Ascomycota</taxon>
        <taxon>Pezizomycotina</taxon>
        <taxon>Dothideomycetes</taxon>
        <taxon>Pleosporomycetidae</taxon>
        <taxon>Venturiales</taxon>
        <taxon>Cylindrosympodiaceae</taxon>
        <taxon>Tothia</taxon>
    </lineage>
</organism>
<gene>
    <name evidence="15" type="ORF">EJ08DRAFT_293136</name>
</gene>
<dbReference type="PROSITE" id="PS50873">
    <property type="entry name" value="PEROXIDASE_4"/>
    <property type="match status" value="1"/>
</dbReference>
<keyword evidence="7" id="KW-0325">Glycoprotein</keyword>
<dbReference type="EMBL" id="MU007012">
    <property type="protein sequence ID" value="KAF2435875.1"/>
    <property type="molecule type" value="Genomic_DNA"/>
</dbReference>
<feature type="domain" description="Plant heme peroxidase family profile" evidence="14">
    <location>
        <begin position="181"/>
        <end position="417"/>
    </location>
</feature>
<keyword evidence="4 9" id="KW-0479">Metal-binding</keyword>
<feature type="binding site" description="axial binding residue" evidence="9">
    <location>
        <position position="313"/>
    </location>
    <ligand>
        <name>heme b</name>
        <dbReference type="ChEBI" id="CHEBI:60344"/>
    </ligand>
    <ligandPart>
        <name>Fe</name>
        <dbReference type="ChEBI" id="CHEBI:18248"/>
    </ligandPart>
</feature>
<evidence type="ECO:0000313" key="16">
    <source>
        <dbReference type="Proteomes" id="UP000800235"/>
    </source>
</evidence>
<keyword evidence="11" id="KW-1015">Disulfide bond</keyword>
<comment type="caution">
    <text evidence="15">The sequence shown here is derived from an EMBL/GenBank/DDBJ whole genome shotgun (WGS) entry which is preliminary data.</text>
</comment>
<dbReference type="Gene3D" id="1.10.420.10">
    <property type="entry name" value="Peroxidase, domain 2"/>
    <property type="match status" value="1"/>
</dbReference>
<dbReference type="Pfam" id="PF00141">
    <property type="entry name" value="peroxidase"/>
    <property type="match status" value="1"/>
</dbReference>